<dbReference type="InterPro" id="IPR020471">
    <property type="entry name" value="AKR"/>
</dbReference>
<dbReference type="PANTHER" id="PTHR43364">
    <property type="entry name" value="NADH-SPECIFIC METHYLGLYOXAL REDUCTASE-RELATED"/>
    <property type="match status" value="1"/>
</dbReference>
<dbReference type="GO" id="GO:0016491">
    <property type="term" value="F:oxidoreductase activity"/>
    <property type="evidence" value="ECO:0007669"/>
    <property type="project" value="InterPro"/>
</dbReference>
<feature type="domain" description="NADP-dependent oxidoreductase" evidence="1">
    <location>
        <begin position="15"/>
        <end position="291"/>
    </location>
</feature>
<dbReference type="Pfam" id="PF00248">
    <property type="entry name" value="Aldo_ket_red"/>
    <property type="match status" value="1"/>
</dbReference>
<keyword evidence="3" id="KW-1185">Reference proteome</keyword>
<dbReference type="PANTHER" id="PTHR43364:SF1">
    <property type="entry name" value="OXIDOREDUCTASE YDHF"/>
    <property type="match status" value="1"/>
</dbReference>
<gene>
    <name evidence="2" type="ORF">E4665_11755</name>
</gene>
<protein>
    <submittedName>
        <fullName evidence="2">Aldo/keto reductase</fullName>
    </submittedName>
</protein>
<accession>A0A4Z0GMT1</accession>
<name>A0A4Z0GMT1_9BACL</name>
<dbReference type="SUPFAM" id="SSF51430">
    <property type="entry name" value="NAD(P)-linked oxidoreductase"/>
    <property type="match status" value="1"/>
</dbReference>
<dbReference type="InterPro" id="IPR036812">
    <property type="entry name" value="NAD(P)_OxRdtase_dom_sf"/>
</dbReference>
<organism evidence="2 3">
    <name type="scientific">Sporolactobacillus shoreae</name>
    <dbReference type="NCBI Taxonomy" id="1465501"/>
    <lineage>
        <taxon>Bacteria</taxon>
        <taxon>Bacillati</taxon>
        <taxon>Bacillota</taxon>
        <taxon>Bacilli</taxon>
        <taxon>Bacillales</taxon>
        <taxon>Sporolactobacillaceae</taxon>
        <taxon>Sporolactobacillus</taxon>
    </lineage>
</organism>
<dbReference type="Gene3D" id="3.20.20.100">
    <property type="entry name" value="NADP-dependent oxidoreductase domain"/>
    <property type="match status" value="1"/>
</dbReference>
<dbReference type="InterPro" id="IPR050523">
    <property type="entry name" value="AKR_Detox_Biosynth"/>
</dbReference>
<evidence type="ECO:0000313" key="2">
    <source>
        <dbReference type="EMBL" id="TGA97514.1"/>
    </source>
</evidence>
<dbReference type="GO" id="GO:0005829">
    <property type="term" value="C:cytosol"/>
    <property type="evidence" value="ECO:0007669"/>
    <property type="project" value="TreeGrafter"/>
</dbReference>
<comment type="caution">
    <text evidence="2">The sequence shown here is derived from an EMBL/GenBank/DDBJ whole genome shotgun (WGS) entry which is preliminary data.</text>
</comment>
<evidence type="ECO:0000313" key="3">
    <source>
        <dbReference type="Proteomes" id="UP000298347"/>
    </source>
</evidence>
<dbReference type="OrthoDB" id="9773828at2"/>
<dbReference type="Proteomes" id="UP000298347">
    <property type="component" value="Unassembled WGS sequence"/>
</dbReference>
<dbReference type="EMBL" id="SRJD01000013">
    <property type="protein sequence ID" value="TGA97514.1"/>
    <property type="molecule type" value="Genomic_DNA"/>
</dbReference>
<proteinExistence type="predicted"/>
<sequence>MEYVDVAEGLRFSKVIAGTMRAAREDLSGKKMADFVDQCLNTGVTTFDHADIYGYFESSRLFGEAVLKDHPSLRDQIQIVTKFNIILPREENGYAHYYDSSVQHLNESLNKSLEVLHTDYVDVLLIHRLDPLLNPKELAEGLDELVRQGKVRHIGISNASYTYFEMVSKYAKTPLVTNQIEVNPLYTDTFFDGTMDSVLIHDIPVMAWSPLAGGALFHPKTGQQFRVREILEQMAKKYEVDSIDKIAYAFINKLPATVCPVVGSTKFERLQSAIDAQNIQLTNKDWFKILEVSRGREVL</sequence>
<dbReference type="PRINTS" id="PR00069">
    <property type="entry name" value="ALDKETRDTASE"/>
</dbReference>
<dbReference type="AlphaFoldDB" id="A0A4Z0GMT1"/>
<dbReference type="RefSeq" id="WP_135348980.1">
    <property type="nucleotide sequence ID" value="NZ_SRJD01000013.1"/>
</dbReference>
<reference evidence="2 3" key="1">
    <citation type="journal article" date="2015" name="Int. J. Syst. Evol. Microbiol.">
        <title>Sporolactobacillus shoreae sp. nov. and Sporolactobacillus spathodeae sp. nov., two spore-forming lactic acid bacteria isolated from tree barks in Thailand.</title>
        <authorList>
            <person name="Thamacharoensuk T."/>
            <person name="Kitahara M."/>
            <person name="Ohkuma M."/>
            <person name="Thongchul N."/>
            <person name="Tanasupawat S."/>
        </authorList>
    </citation>
    <scope>NUCLEOTIDE SEQUENCE [LARGE SCALE GENOMIC DNA]</scope>
    <source>
        <strain evidence="2 3">BK92</strain>
    </source>
</reference>
<evidence type="ECO:0000259" key="1">
    <source>
        <dbReference type="Pfam" id="PF00248"/>
    </source>
</evidence>
<dbReference type="InterPro" id="IPR023210">
    <property type="entry name" value="NADP_OxRdtase_dom"/>
</dbReference>